<dbReference type="InterPro" id="IPR000182">
    <property type="entry name" value="GNAT_dom"/>
</dbReference>
<dbReference type="PROSITE" id="PS50263">
    <property type="entry name" value="CN_HYDROLASE"/>
    <property type="match status" value="1"/>
</dbReference>
<keyword evidence="4" id="KW-1185">Reference proteome</keyword>
<dbReference type="Proteomes" id="UP000192342">
    <property type="component" value="Unassembled WGS sequence"/>
</dbReference>
<dbReference type="AlphaFoldDB" id="A0A1Y1SC90"/>
<dbReference type="CDD" id="cd04301">
    <property type="entry name" value="NAT_SF"/>
    <property type="match status" value="1"/>
</dbReference>
<feature type="domain" description="N-acetyltransferase" evidence="2">
    <location>
        <begin position="6"/>
        <end position="201"/>
    </location>
</feature>
<dbReference type="EMBL" id="AQQV01000003">
    <property type="protein sequence ID" value="ORE85945.1"/>
    <property type="molecule type" value="Genomic_DNA"/>
</dbReference>
<dbReference type="InterPro" id="IPR036526">
    <property type="entry name" value="C-N_Hydrolase_sf"/>
</dbReference>
<feature type="domain" description="CN hydrolase" evidence="1">
    <location>
        <begin position="224"/>
        <end position="481"/>
    </location>
</feature>
<dbReference type="SUPFAM" id="SSF56317">
    <property type="entry name" value="Carbon-nitrogen hydrolase"/>
    <property type="match status" value="1"/>
</dbReference>
<dbReference type="Gene3D" id="3.60.110.10">
    <property type="entry name" value="Carbon-nitrogen hydrolase"/>
    <property type="match status" value="1"/>
</dbReference>
<dbReference type="RefSeq" id="WP_083561975.1">
    <property type="nucleotide sequence ID" value="NZ_AQQV01000003.1"/>
</dbReference>
<evidence type="ECO:0000313" key="3">
    <source>
        <dbReference type="EMBL" id="ORE85945.1"/>
    </source>
</evidence>
<evidence type="ECO:0000313" key="4">
    <source>
        <dbReference type="Proteomes" id="UP000192342"/>
    </source>
</evidence>
<name>A0A1Y1SC90_9GAMM</name>
<dbReference type="CDD" id="cd07574">
    <property type="entry name" value="nitrilase_Rim1_like"/>
    <property type="match status" value="1"/>
</dbReference>
<dbReference type="OrthoDB" id="9811121at2"/>
<dbReference type="PROSITE" id="PS51186">
    <property type="entry name" value="GNAT"/>
    <property type="match status" value="1"/>
</dbReference>
<dbReference type="SUPFAM" id="SSF55729">
    <property type="entry name" value="Acyl-CoA N-acyltransferases (Nat)"/>
    <property type="match status" value="1"/>
</dbReference>
<keyword evidence="3" id="KW-0378">Hydrolase</keyword>
<dbReference type="InterPro" id="IPR016181">
    <property type="entry name" value="Acyl_CoA_acyltransferase"/>
</dbReference>
<proteinExistence type="predicted"/>
<dbReference type="STRING" id="1317117.ATO7_11648"/>
<comment type="caution">
    <text evidence="3">The sequence shown here is derived from an EMBL/GenBank/DDBJ whole genome shotgun (WGS) entry which is preliminary data.</text>
</comment>
<gene>
    <name evidence="3" type="ORF">ATO7_11648</name>
</gene>
<dbReference type="PANTHER" id="PTHR23088:SF50">
    <property type="entry name" value="HYDROLASE YHCX"/>
    <property type="match status" value="1"/>
</dbReference>
<dbReference type="Gene3D" id="3.40.630.30">
    <property type="match status" value="1"/>
</dbReference>
<dbReference type="Pfam" id="PF00795">
    <property type="entry name" value="CN_hydrolase"/>
    <property type="match status" value="1"/>
</dbReference>
<dbReference type="GO" id="GO:0016747">
    <property type="term" value="F:acyltransferase activity, transferring groups other than amino-acyl groups"/>
    <property type="evidence" value="ECO:0007669"/>
    <property type="project" value="InterPro"/>
</dbReference>
<evidence type="ECO:0000259" key="1">
    <source>
        <dbReference type="PROSITE" id="PS50263"/>
    </source>
</evidence>
<reference evidence="3 4" key="1">
    <citation type="submission" date="2013-04" db="EMBL/GenBank/DDBJ databases">
        <title>Oceanococcus atlanticus 22II-S10r2 Genome Sequencing.</title>
        <authorList>
            <person name="Lai Q."/>
            <person name="Li G."/>
            <person name="Shao Z."/>
        </authorList>
    </citation>
    <scope>NUCLEOTIDE SEQUENCE [LARGE SCALE GENOMIC DNA]</scope>
    <source>
        <strain evidence="3 4">22II-S10r2</strain>
    </source>
</reference>
<sequence>MKQPKLYVRTALKKDIPAIYRLVKKIYPGNGYTREQIRGHLNNFPEGQLVAKYDGEVVGYCASLRISGERALAPHTWDGITGDGFGSTHDAKGDYLYGYEVCVDPDYRGLKIGERLYAARRALCVDNNLLGIVFGGRMPSYARRAKDYESAQAYAQAVADKKLRDPVITFQIRQGFELIGVLPAYLPSDTASAGYATHMLWRNAAEADSLTDAITAPDRGPDVVRVAVVQYQQRRIESFDDFAAICTYFVDAVAEYKSDFVVFPEYFATQLLSIENEELTPRQSMLRLADYNDQLEELLQGLAIRYNVNIIGGSHPARDKQGRLLNVAHVFLRDGAVYEQPKIHPTPGERYWWQIEGGDYLRAIETDCGTIGVLVCYDSEFPELARYLVDQGADMIFVPYSTEERQGHLRVRYSCHARAIENQIYVATAGNVGNLPRVRNMDIHYAESAILTPCDFPFARDGIAAICTENTEMLAFADLNLEQLRAARQYGTVQNRKDRRHDLYGVRWRGASAPD</sequence>
<accession>A0A1Y1SC90</accession>
<evidence type="ECO:0000259" key="2">
    <source>
        <dbReference type="PROSITE" id="PS51186"/>
    </source>
</evidence>
<dbReference type="Pfam" id="PF00583">
    <property type="entry name" value="Acetyltransf_1"/>
    <property type="match status" value="1"/>
</dbReference>
<dbReference type="PANTHER" id="PTHR23088">
    <property type="entry name" value="NITRILASE-RELATED"/>
    <property type="match status" value="1"/>
</dbReference>
<protein>
    <submittedName>
        <fullName evidence="3">Amidohydrolase</fullName>
    </submittedName>
</protein>
<organism evidence="3 4">
    <name type="scientific">Oceanococcus atlanticus</name>
    <dbReference type="NCBI Taxonomy" id="1317117"/>
    <lineage>
        <taxon>Bacteria</taxon>
        <taxon>Pseudomonadati</taxon>
        <taxon>Pseudomonadota</taxon>
        <taxon>Gammaproteobacteria</taxon>
        <taxon>Chromatiales</taxon>
        <taxon>Oceanococcaceae</taxon>
        <taxon>Oceanococcus</taxon>
    </lineage>
</organism>
<dbReference type="InterPro" id="IPR003010">
    <property type="entry name" value="C-N_Hydrolase"/>
</dbReference>
<dbReference type="GO" id="GO:0016787">
    <property type="term" value="F:hydrolase activity"/>
    <property type="evidence" value="ECO:0007669"/>
    <property type="project" value="UniProtKB-KW"/>
</dbReference>